<dbReference type="GO" id="GO:0044781">
    <property type="term" value="P:bacterial-type flagellum organization"/>
    <property type="evidence" value="ECO:0007669"/>
    <property type="project" value="UniProtKB-KW"/>
</dbReference>
<proteinExistence type="inferred from homology"/>
<sequence length="199" mass="22158">MVAAKQSNSHKLVLESNLVALSVSYDGAERIDAASHQAKVESSYKSGYEDASTQYNQKIVDFRAEINSMREGMFSQLEDKFRGLVSEAREALMTLTYECVTQTLGGFEMTPEAVEKVVEGIVAEAGLDDERMEVRLHSQDIALLDDLDHDLRNKHPGLVFVADDMLGRGDCILSSRFGKIDGTLENKFAKLKESLRPHE</sequence>
<feature type="domain" description="Flagellar assembly protein FliH/Type III secretion system HrpE" evidence="8">
    <location>
        <begin position="71"/>
        <end position="190"/>
    </location>
</feature>
<evidence type="ECO:0000256" key="2">
    <source>
        <dbReference type="ARBA" id="ARBA00006602"/>
    </source>
</evidence>
<gene>
    <name evidence="9" type="ORF">H5P27_08105</name>
</gene>
<dbReference type="PANTHER" id="PTHR34982:SF1">
    <property type="entry name" value="FLAGELLAR ASSEMBLY PROTEIN FLIH"/>
    <property type="match status" value="1"/>
</dbReference>
<dbReference type="EMBL" id="JACHVC010000007">
    <property type="protein sequence ID" value="MBC2606005.1"/>
    <property type="molecule type" value="Genomic_DNA"/>
</dbReference>
<reference evidence="9 10" key="1">
    <citation type="submission" date="2020-07" db="EMBL/GenBank/DDBJ databases">
        <authorList>
            <person name="Feng X."/>
        </authorList>
    </citation>
    <scope>NUCLEOTIDE SEQUENCE [LARGE SCALE GENOMIC DNA]</scope>
    <source>
        <strain evidence="9 10">JCM23202</strain>
    </source>
</reference>
<organism evidence="9 10">
    <name type="scientific">Pelagicoccus albus</name>
    <dbReference type="NCBI Taxonomy" id="415222"/>
    <lineage>
        <taxon>Bacteria</taxon>
        <taxon>Pseudomonadati</taxon>
        <taxon>Verrucomicrobiota</taxon>
        <taxon>Opitutia</taxon>
        <taxon>Puniceicoccales</taxon>
        <taxon>Pelagicoccaceae</taxon>
        <taxon>Pelagicoccus</taxon>
    </lineage>
</organism>
<dbReference type="RefSeq" id="WP_185659891.1">
    <property type="nucleotide sequence ID" value="NZ_CAWPOO010000007.1"/>
</dbReference>
<dbReference type="PANTHER" id="PTHR34982">
    <property type="entry name" value="YOP PROTEINS TRANSLOCATION PROTEIN L"/>
    <property type="match status" value="1"/>
</dbReference>
<keyword evidence="4" id="KW-0813">Transport</keyword>
<dbReference type="GO" id="GO:0015031">
    <property type="term" value="P:protein transport"/>
    <property type="evidence" value="ECO:0007669"/>
    <property type="project" value="UniProtKB-KW"/>
</dbReference>
<keyword evidence="7" id="KW-1006">Bacterial flagellum protein export</keyword>
<dbReference type="Pfam" id="PF02108">
    <property type="entry name" value="FliH"/>
    <property type="match status" value="1"/>
</dbReference>
<comment type="caution">
    <text evidence="9">The sequence shown here is derived from an EMBL/GenBank/DDBJ whole genome shotgun (WGS) entry which is preliminary data.</text>
</comment>
<protein>
    <recommendedName>
        <fullName evidence="3">Flagellar assembly protein FliH</fullName>
    </recommendedName>
</protein>
<evidence type="ECO:0000256" key="3">
    <source>
        <dbReference type="ARBA" id="ARBA00016507"/>
    </source>
</evidence>
<evidence type="ECO:0000256" key="5">
    <source>
        <dbReference type="ARBA" id="ARBA00022795"/>
    </source>
</evidence>
<evidence type="ECO:0000259" key="8">
    <source>
        <dbReference type="Pfam" id="PF02108"/>
    </source>
</evidence>
<comment type="similarity">
    <text evidence="2">Belongs to the FliH family.</text>
</comment>
<evidence type="ECO:0000256" key="1">
    <source>
        <dbReference type="ARBA" id="ARBA00003041"/>
    </source>
</evidence>
<dbReference type="AlphaFoldDB" id="A0A7X1E7Q7"/>
<comment type="function">
    <text evidence="1">Needed for flagellar regrowth and assembly.</text>
</comment>
<dbReference type="InterPro" id="IPR018035">
    <property type="entry name" value="Flagellar_FliH/T3SS_HrpE"/>
</dbReference>
<keyword evidence="10" id="KW-1185">Reference proteome</keyword>
<keyword evidence="5" id="KW-1005">Bacterial flagellum biogenesis</keyword>
<evidence type="ECO:0000313" key="9">
    <source>
        <dbReference type="EMBL" id="MBC2606005.1"/>
    </source>
</evidence>
<keyword evidence="6" id="KW-0653">Protein transport</keyword>
<evidence type="ECO:0000256" key="6">
    <source>
        <dbReference type="ARBA" id="ARBA00022927"/>
    </source>
</evidence>
<dbReference type="InterPro" id="IPR051472">
    <property type="entry name" value="T3SS_Stator/FliH"/>
</dbReference>
<dbReference type="Proteomes" id="UP000526501">
    <property type="component" value="Unassembled WGS sequence"/>
</dbReference>
<evidence type="ECO:0000256" key="4">
    <source>
        <dbReference type="ARBA" id="ARBA00022448"/>
    </source>
</evidence>
<accession>A0A7X1E7Q7</accession>
<evidence type="ECO:0000313" key="10">
    <source>
        <dbReference type="Proteomes" id="UP000526501"/>
    </source>
</evidence>
<evidence type="ECO:0000256" key="7">
    <source>
        <dbReference type="ARBA" id="ARBA00023225"/>
    </source>
</evidence>
<dbReference type="GO" id="GO:0005829">
    <property type="term" value="C:cytosol"/>
    <property type="evidence" value="ECO:0007669"/>
    <property type="project" value="TreeGrafter"/>
</dbReference>
<name>A0A7X1E7Q7_9BACT</name>